<dbReference type="Proteomes" id="UP000766486">
    <property type="component" value="Unassembled WGS sequence"/>
</dbReference>
<sequence length="269" mass="30668">MASRSIDSWFFRGENSSSLRDIKPPPHLIDGESQNDQKILRSDNERSAAFIMPPPPEATVILDSDNESTDSIHAASKTDLAASGFKLPKGQSNESPVELEPLDCDCLRCARALAEYKPKNGQEFAPPLCCYKVGSFSGSCTRCASNNKDCLKMPYRHHRLLHRFRKLATDKSLRKTREFRILRWRVCQTLESLKSKSKHLKSEEYQKAEEDLRYRRQREAWQDRVQLDIANSLQRIAQSLVRASNTRLNRVLDEKEAAAVPDFADFGPV</sequence>
<proteinExistence type="predicted"/>
<accession>A0ABY6U1E5</accession>
<organism evidence="2 3">
    <name type="scientific">Bionectria ochroleuca</name>
    <name type="common">Gliocladium roseum</name>
    <dbReference type="NCBI Taxonomy" id="29856"/>
    <lineage>
        <taxon>Eukaryota</taxon>
        <taxon>Fungi</taxon>
        <taxon>Dikarya</taxon>
        <taxon>Ascomycota</taxon>
        <taxon>Pezizomycotina</taxon>
        <taxon>Sordariomycetes</taxon>
        <taxon>Hypocreomycetidae</taxon>
        <taxon>Hypocreales</taxon>
        <taxon>Bionectriaceae</taxon>
        <taxon>Clonostachys</taxon>
    </lineage>
</organism>
<evidence type="ECO:0000256" key="1">
    <source>
        <dbReference type="SAM" id="MobiDB-lite"/>
    </source>
</evidence>
<comment type="caution">
    <text evidence="2">The sequence shown here is derived from an EMBL/GenBank/DDBJ whole genome shotgun (WGS) entry which is preliminary data.</text>
</comment>
<feature type="region of interest" description="Disordered" evidence="1">
    <location>
        <begin position="16"/>
        <end position="37"/>
    </location>
</feature>
<reference evidence="2 3" key="1">
    <citation type="submission" date="2019-06" db="EMBL/GenBank/DDBJ databases">
        <authorList>
            <person name="Broberg M."/>
        </authorList>
    </citation>
    <scope>NUCLEOTIDE SEQUENCE [LARGE SCALE GENOMIC DNA]</scope>
</reference>
<dbReference type="EMBL" id="CABFNS010000714">
    <property type="protein sequence ID" value="VUC23989.1"/>
    <property type="molecule type" value="Genomic_DNA"/>
</dbReference>
<keyword evidence="3" id="KW-1185">Reference proteome</keyword>
<gene>
    <name evidence="2" type="ORF">CLO192961_LOCUS130627</name>
</gene>
<evidence type="ECO:0000313" key="3">
    <source>
        <dbReference type="Proteomes" id="UP000766486"/>
    </source>
</evidence>
<evidence type="ECO:0000313" key="2">
    <source>
        <dbReference type="EMBL" id="VUC23989.1"/>
    </source>
</evidence>
<protein>
    <submittedName>
        <fullName evidence="2">Uncharacterized protein</fullName>
    </submittedName>
</protein>
<name>A0ABY6U1E5_BIOOC</name>